<evidence type="ECO:0000313" key="2">
    <source>
        <dbReference type="EMBL" id="OWJ54278.1"/>
    </source>
</evidence>
<dbReference type="Proteomes" id="UP000196694">
    <property type="component" value="Unassembled WGS sequence"/>
</dbReference>
<proteinExistence type="predicted"/>
<dbReference type="OrthoDB" id="15348at2157"/>
<name>A0A211YMK0_9CREN</name>
<dbReference type="AlphaFoldDB" id="A0A211YMK0"/>
<keyword evidence="3" id="KW-1185">Reference proteome</keyword>
<dbReference type="Gene3D" id="3.90.320.10">
    <property type="match status" value="1"/>
</dbReference>
<comment type="cofactor">
    <cofactor evidence="1">
        <name>Mn(2+)</name>
        <dbReference type="ChEBI" id="CHEBI:29035"/>
    </cofactor>
</comment>
<protein>
    <recommendedName>
        <fullName evidence="4">PD-(D/E)XK endonuclease-like domain-containing protein</fullName>
    </recommendedName>
</protein>
<comment type="caution">
    <text evidence="2">The sequence shown here is derived from an EMBL/GenBank/DDBJ whole genome shotgun (WGS) entry which is preliminary data.</text>
</comment>
<dbReference type="EMBL" id="NCQP01000006">
    <property type="protein sequence ID" value="OWJ54278.1"/>
    <property type="molecule type" value="Genomic_DNA"/>
</dbReference>
<evidence type="ECO:0000256" key="1">
    <source>
        <dbReference type="ARBA" id="ARBA00001936"/>
    </source>
</evidence>
<dbReference type="InterPro" id="IPR011604">
    <property type="entry name" value="PDDEXK-like_dom_sf"/>
</dbReference>
<evidence type="ECO:0000313" key="3">
    <source>
        <dbReference type="Proteomes" id="UP000196694"/>
    </source>
</evidence>
<organism evidence="2 3">
    <name type="scientific">Pyrodictium delaneyi</name>
    <dbReference type="NCBI Taxonomy" id="1273541"/>
    <lineage>
        <taxon>Archaea</taxon>
        <taxon>Thermoproteota</taxon>
        <taxon>Thermoprotei</taxon>
        <taxon>Desulfurococcales</taxon>
        <taxon>Pyrodictiaceae</taxon>
        <taxon>Pyrodictium</taxon>
    </lineage>
</organism>
<reference evidence="2 3" key="1">
    <citation type="submission" date="2017-05" db="EMBL/GenBank/DDBJ databases">
        <title>The draft genome of the hyperthermophilic archaeon 'Pyrodictium delaneyi strain Hulk', an iron and nitrate reducer, reveals the capacity for sulfate reduction.</title>
        <authorList>
            <person name="Demey L.M."/>
            <person name="Miller C."/>
            <person name="Manzella M."/>
            <person name="Reguera G."/>
            <person name="Kashefi K."/>
        </authorList>
    </citation>
    <scope>NUCLEOTIDE SEQUENCE [LARGE SCALE GENOMIC DNA]</scope>
    <source>
        <strain evidence="2 3">Hulk</strain>
    </source>
</reference>
<accession>A0A211YMK0</accession>
<evidence type="ECO:0008006" key="4">
    <source>
        <dbReference type="Google" id="ProtNLM"/>
    </source>
</evidence>
<sequence length="250" mass="27821">METLGDMISMESLGLEEAIERARILLEAVSRGEYCCLRFGLPYVTPSLLASQVFCEKKLEYSLLNESEDEKAKRVSEARKLVEVLLEARRHLPRQLDRFTLSFPVAAVVEGVPIIGRPHAVYFEDGHVAAIVLGKITMRPSKLYDSDRVKLYAYALTLAYAGFPLTSRTRLVLVAAKDNKKLIDALSSLDPGSARPFRGDGAAIHVLAHDVHVELETVSNLLAYWKGNRASTARQGPWCSSCPFRELCKN</sequence>
<gene>
    <name evidence="2" type="ORF">Pdsh_07255</name>
</gene>